<comment type="caution">
    <text evidence="4">The sequence shown here is derived from an EMBL/GenBank/DDBJ whole genome shotgun (WGS) entry which is preliminary data.</text>
</comment>
<dbReference type="SMART" id="SM00248">
    <property type="entry name" value="ANK"/>
    <property type="match status" value="5"/>
</dbReference>
<dbReference type="SMR" id="A0A4U5QIS1"/>
<dbReference type="InterPro" id="IPR002110">
    <property type="entry name" value="Ankyrin_rpt"/>
</dbReference>
<organism evidence="4">
    <name type="scientific">Populus alba</name>
    <name type="common">White poplar</name>
    <dbReference type="NCBI Taxonomy" id="43335"/>
    <lineage>
        <taxon>Eukaryota</taxon>
        <taxon>Viridiplantae</taxon>
        <taxon>Streptophyta</taxon>
        <taxon>Embryophyta</taxon>
        <taxon>Tracheophyta</taxon>
        <taxon>Spermatophyta</taxon>
        <taxon>Magnoliopsida</taxon>
        <taxon>eudicotyledons</taxon>
        <taxon>Gunneridae</taxon>
        <taxon>Pentapetalae</taxon>
        <taxon>rosids</taxon>
        <taxon>fabids</taxon>
        <taxon>Malpighiales</taxon>
        <taxon>Salicaceae</taxon>
        <taxon>Saliceae</taxon>
        <taxon>Populus</taxon>
    </lineage>
</organism>
<evidence type="ECO:0000313" key="4">
    <source>
        <dbReference type="EMBL" id="TKS08495.1"/>
    </source>
</evidence>
<feature type="transmembrane region" description="Helical" evidence="2">
    <location>
        <begin position="622"/>
        <end position="643"/>
    </location>
</feature>
<feature type="transmembrane region" description="Helical" evidence="2">
    <location>
        <begin position="546"/>
        <end position="570"/>
    </location>
</feature>
<proteinExistence type="predicted"/>
<keyword evidence="2" id="KW-1133">Transmembrane helix</keyword>
<dbReference type="STRING" id="43335.A0A4U5QIS1"/>
<dbReference type="Gene3D" id="1.25.40.20">
    <property type="entry name" value="Ankyrin repeat-containing domain"/>
    <property type="match status" value="2"/>
</dbReference>
<dbReference type="PROSITE" id="PS50297">
    <property type="entry name" value="ANK_REP_REGION"/>
    <property type="match status" value="1"/>
</dbReference>
<keyword evidence="2" id="KW-0472">Membrane</keyword>
<dbReference type="InterPro" id="IPR036770">
    <property type="entry name" value="Ankyrin_rpt-contain_sf"/>
</dbReference>
<keyword evidence="1" id="KW-0040">ANK repeat</keyword>
<feature type="domain" description="PGG" evidence="3">
    <location>
        <begin position="503"/>
        <end position="613"/>
    </location>
</feature>
<dbReference type="FunFam" id="1.25.40.20:FF:000973">
    <property type="entry name" value="Uncharacterized protein"/>
    <property type="match status" value="1"/>
</dbReference>
<evidence type="ECO:0000256" key="1">
    <source>
        <dbReference type="PROSITE-ProRule" id="PRU00023"/>
    </source>
</evidence>
<keyword evidence="2" id="KW-0812">Transmembrane</keyword>
<reference evidence="4" key="1">
    <citation type="submission" date="2018-10" db="EMBL/GenBank/DDBJ databases">
        <title>Population genomic analysis revealed the cold adaptation of white poplar.</title>
        <authorList>
            <person name="Liu Y.-J."/>
        </authorList>
    </citation>
    <scope>NUCLEOTIDE SEQUENCE [LARGE SCALE GENOMIC DNA]</scope>
    <source>
        <strain evidence="4">PAL-ZL1</strain>
    </source>
</reference>
<dbReference type="PANTHER" id="PTHR24177:SF331">
    <property type="entry name" value="PGG DOMAIN-CONTAINING PROTEIN"/>
    <property type="match status" value="1"/>
</dbReference>
<dbReference type="Pfam" id="PF13962">
    <property type="entry name" value="PGG"/>
    <property type="match status" value="1"/>
</dbReference>
<dbReference type="PROSITE" id="PS50088">
    <property type="entry name" value="ANK_REPEAT"/>
    <property type="match status" value="1"/>
</dbReference>
<dbReference type="EMBL" id="RCHU01000293">
    <property type="protein sequence ID" value="TKS08495.1"/>
    <property type="molecule type" value="Genomic_DNA"/>
</dbReference>
<dbReference type="InterPro" id="IPR026961">
    <property type="entry name" value="PGG_dom"/>
</dbReference>
<dbReference type="SUPFAM" id="SSF48403">
    <property type="entry name" value="Ankyrin repeat"/>
    <property type="match status" value="2"/>
</dbReference>
<evidence type="ECO:0000256" key="2">
    <source>
        <dbReference type="SAM" id="Phobius"/>
    </source>
</evidence>
<dbReference type="Pfam" id="PF12796">
    <property type="entry name" value="Ank_2"/>
    <property type="match status" value="1"/>
</dbReference>
<sequence length="688" mass="77956">MDSEMIQDMDSEMIQETPYMDSEMIQETPYIAAMNGEWQHMIDYYKKNLKYLFSPVTLSLDTGFHLAVHSNEERPLKDLLGIMEGRELEGREFILTQTRNKYGNTVLHEATIYGNYEAVRFLVECCPDLISITNNFGETPLFTAAGFGEAEIVEFLIATKPEQCVFDKINLLSIHRQRWKDDLSILGAAIIGQHYETALLLLELDESLHSLKDKNGITALQLLAHMPSAFESGFPMGIFERLIYCCLPVSRKVKLQVETSGQARKDVGDVESGLERKPRGYLKVLKERCWSATLEGFWNHKRKHVFALSLAKNLIAKDESWNRVRVPVMHIMEEEENGKGENEFLAAWQTSVTKSSLIRKEDIPLLIATRYGIEEIVGEIIKQHPHTIEQLNDKGQSILDVAVMHRQKEIFSLVKQRKIPLARLHRVIDKKGYTLLHHVAVMTEHSRATKPGPALQLQEELQWFEQVRKVIPSHYVELPNDDGKTARELFKDNHEQQLHNARTWIKETTQSCSTVAALVATVVFAAAYTVPGGSDAKGKPNFINSPYFLAFTVSDVLSLASSLTSLVVFLSLLTSPFELQDFYISLPRKLILGFTFLFLAVITTMISFGATILILIQTESKLTTLLLSFAAFFPVSIFAIMQFRLYVSFMGSTFNILKKNGKALPSFPVPCLPWGQMLGPKKKEKSSI</sequence>
<feature type="repeat" description="ANK" evidence="1">
    <location>
        <begin position="102"/>
        <end position="124"/>
    </location>
</feature>
<dbReference type="PANTHER" id="PTHR24177">
    <property type="entry name" value="CASKIN"/>
    <property type="match status" value="1"/>
</dbReference>
<accession>A0A4U5QIS1</accession>
<dbReference type="GO" id="GO:0016020">
    <property type="term" value="C:membrane"/>
    <property type="evidence" value="ECO:0007669"/>
    <property type="project" value="TreeGrafter"/>
</dbReference>
<evidence type="ECO:0000259" key="3">
    <source>
        <dbReference type="Pfam" id="PF13962"/>
    </source>
</evidence>
<feature type="transmembrane region" description="Helical" evidence="2">
    <location>
        <begin position="590"/>
        <end position="615"/>
    </location>
</feature>
<name>A0A4U5QIS1_POPAL</name>
<gene>
    <name evidence="4" type="ORF">D5086_0000102850</name>
</gene>
<dbReference type="AlphaFoldDB" id="A0A4U5QIS1"/>
<protein>
    <recommendedName>
        <fullName evidence="3">PGG domain-containing protein</fullName>
    </recommendedName>
</protein>